<name>A0A1X7URN6_AMPQE</name>
<dbReference type="SUPFAM" id="SSF56672">
    <property type="entry name" value="DNA/RNA polymerases"/>
    <property type="match status" value="1"/>
</dbReference>
<dbReference type="InterPro" id="IPR043128">
    <property type="entry name" value="Rev_trsase/Diguanyl_cyclase"/>
</dbReference>
<reference evidence="2" key="1">
    <citation type="submission" date="2017-05" db="UniProtKB">
        <authorList>
            <consortium name="EnsemblMetazoa"/>
        </authorList>
    </citation>
    <scope>IDENTIFICATION</scope>
</reference>
<dbReference type="PANTHER" id="PTHR24559">
    <property type="entry name" value="TRANSPOSON TY3-I GAG-POL POLYPROTEIN"/>
    <property type="match status" value="1"/>
</dbReference>
<evidence type="ECO:0000313" key="2">
    <source>
        <dbReference type="EnsemblMetazoa" id="Aqu2.1.30331_001"/>
    </source>
</evidence>
<protein>
    <recommendedName>
        <fullName evidence="1">Reverse transcriptase domain-containing protein</fullName>
    </recommendedName>
</protein>
<feature type="domain" description="Reverse transcriptase" evidence="1">
    <location>
        <begin position="21"/>
        <end position="139"/>
    </location>
</feature>
<organism evidence="2">
    <name type="scientific">Amphimedon queenslandica</name>
    <name type="common">Sponge</name>
    <dbReference type="NCBI Taxonomy" id="400682"/>
    <lineage>
        <taxon>Eukaryota</taxon>
        <taxon>Metazoa</taxon>
        <taxon>Porifera</taxon>
        <taxon>Demospongiae</taxon>
        <taxon>Heteroscleromorpha</taxon>
        <taxon>Haplosclerida</taxon>
        <taxon>Niphatidae</taxon>
        <taxon>Amphimedon</taxon>
    </lineage>
</organism>
<dbReference type="Pfam" id="PF00078">
    <property type="entry name" value="RVT_1"/>
    <property type="match status" value="1"/>
</dbReference>
<dbReference type="InterPro" id="IPR000477">
    <property type="entry name" value="RT_dom"/>
</dbReference>
<dbReference type="EnsemblMetazoa" id="Aqu2.1.30331_001">
    <property type="protein sequence ID" value="Aqu2.1.30331_001"/>
    <property type="gene ID" value="Aqu2.1.30331"/>
</dbReference>
<dbReference type="InParanoid" id="A0A1X7URN6"/>
<sequence length="170" mass="19439">MLQLGIIELSSSNWSSPMHMVPKKCSTNWRPCGDYGLLNSHTTADRYPVPHIHDFTVTLQGKTVFSKLDLVRAFHQIPVSSEDIHKTTVTTLFGLFEFVRIPFVLRNAAQSFQGFIDDVLHELPFRYAYIDDVLVTSSYHIDQCGIRPLEDKSHAIRNYPQPLRSNYANS</sequence>
<dbReference type="InterPro" id="IPR053134">
    <property type="entry name" value="RNA-dir_DNA_polymerase"/>
</dbReference>
<dbReference type="PANTHER" id="PTHR24559:SF435">
    <property type="entry name" value="RIBONUCLEASE H"/>
    <property type="match status" value="1"/>
</dbReference>
<dbReference type="Gene3D" id="3.10.10.10">
    <property type="entry name" value="HIV Type 1 Reverse Transcriptase, subunit A, domain 1"/>
    <property type="match status" value="1"/>
</dbReference>
<accession>A0A1X7URN6</accession>
<dbReference type="Gene3D" id="3.30.70.270">
    <property type="match status" value="1"/>
</dbReference>
<dbReference type="AlphaFoldDB" id="A0A1X7URN6"/>
<proteinExistence type="predicted"/>
<dbReference type="InterPro" id="IPR043502">
    <property type="entry name" value="DNA/RNA_pol_sf"/>
</dbReference>
<dbReference type="eggNOG" id="KOG0017">
    <property type="taxonomic scope" value="Eukaryota"/>
</dbReference>
<evidence type="ECO:0000259" key="1">
    <source>
        <dbReference type="Pfam" id="PF00078"/>
    </source>
</evidence>
<dbReference type="CDD" id="cd01647">
    <property type="entry name" value="RT_LTR"/>
    <property type="match status" value="1"/>
</dbReference>